<feature type="domain" description="HTH cro/C1-type" evidence="2">
    <location>
        <begin position="29"/>
        <end position="65"/>
    </location>
</feature>
<proteinExistence type="predicted"/>
<dbReference type="SMART" id="SM00530">
    <property type="entry name" value="HTH_XRE"/>
    <property type="match status" value="2"/>
</dbReference>
<reference evidence="3" key="2">
    <citation type="submission" date="2021-04" db="EMBL/GenBank/DDBJ databases">
        <authorList>
            <person name="Gilroy R."/>
        </authorList>
    </citation>
    <scope>NUCLEOTIDE SEQUENCE</scope>
    <source>
        <strain evidence="3">1345</strain>
    </source>
</reference>
<organism evidence="3 4">
    <name type="scientific">Candidatus Borkfalkia excrementigallinarum</name>
    <dbReference type="NCBI Taxonomy" id="2838506"/>
    <lineage>
        <taxon>Bacteria</taxon>
        <taxon>Bacillati</taxon>
        <taxon>Bacillota</taxon>
        <taxon>Clostridia</taxon>
        <taxon>Christensenellales</taxon>
        <taxon>Christensenellaceae</taxon>
        <taxon>Candidatus Borkfalkia</taxon>
    </lineage>
</organism>
<evidence type="ECO:0000259" key="2">
    <source>
        <dbReference type="PROSITE" id="PS50943"/>
    </source>
</evidence>
<dbReference type="AlphaFoldDB" id="A0A9D2CTJ3"/>
<dbReference type="InterPro" id="IPR001387">
    <property type="entry name" value="Cro/C1-type_HTH"/>
</dbReference>
<dbReference type="GO" id="GO:0003677">
    <property type="term" value="F:DNA binding"/>
    <property type="evidence" value="ECO:0007669"/>
    <property type="project" value="UniProtKB-KW"/>
</dbReference>
<dbReference type="EMBL" id="DXCQ01000063">
    <property type="protein sequence ID" value="HIY97398.1"/>
    <property type="molecule type" value="Genomic_DNA"/>
</dbReference>
<dbReference type="Proteomes" id="UP000886750">
    <property type="component" value="Unassembled WGS sequence"/>
</dbReference>
<dbReference type="Pfam" id="PF01381">
    <property type="entry name" value="HTH_3"/>
    <property type="match status" value="1"/>
</dbReference>
<comment type="caution">
    <text evidence="3">The sequence shown here is derived from an EMBL/GenBank/DDBJ whole genome shotgun (WGS) entry which is preliminary data.</text>
</comment>
<evidence type="ECO:0000313" key="4">
    <source>
        <dbReference type="Proteomes" id="UP000886750"/>
    </source>
</evidence>
<feature type="domain" description="HTH cro/C1-type" evidence="2">
    <location>
        <begin position="108"/>
        <end position="141"/>
    </location>
</feature>
<dbReference type="PROSITE" id="PS50943">
    <property type="entry name" value="HTH_CROC1"/>
    <property type="match status" value="2"/>
</dbReference>
<evidence type="ECO:0000313" key="3">
    <source>
        <dbReference type="EMBL" id="HIY97398.1"/>
    </source>
</evidence>
<name>A0A9D2CTJ3_9FIRM</name>
<dbReference type="PANTHER" id="PTHR46558:SF11">
    <property type="entry name" value="HTH-TYPE TRANSCRIPTIONAL REGULATOR XRE"/>
    <property type="match status" value="1"/>
</dbReference>
<dbReference type="Gene3D" id="1.10.260.40">
    <property type="entry name" value="lambda repressor-like DNA-binding domains"/>
    <property type="match status" value="2"/>
</dbReference>
<gene>
    <name evidence="3" type="ORF">H9729_06890</name>
</gene>
<protein>
    <submittedName>
        <fullName evidence="3">Transcriptional regulator</fullName>
    </submittedName>
</protein>
<reference evidence="3" key="1">
    <citation type="journal article" date="2021" name="PeerJ">
        <title>Extensive microbial diversity within the chicken gut microbiome revealed by metagenomics and culture.</title>
        <authorList>
            <person name="Gilroy R."/>
            <person name="Ravi A."/>
            <person name="Getino M."/>
            <person name="Pursley I."/>
            <person name="Horton D.L."/>
            <person name="Alikhan N.F."/>
            <person name="Baker D."/>
            <person name="Gharbi K."/>
            <person name="Hall N."/>
            <person name="Watson M."/>
            <person name="Adriaenssens E.M."/>
            <person name="Foster-Nyarko E."/>
            <person name="Jarju S."/>
            <person name="Secka A."/>
            <person name="Antonio M."/>
            <person name="Oren A."/>
            <person name="Chaudhuri R.R."/>
            <person name="La Ragione R."/>
            <person name="Hildebrand F."/>
            <person name="Pallen M.J."/>
        </authorList>
    </citation>
    <scope>NUCLEOTIDE SEQUENCE</scope>
    <source>
        <strain evidence="3">1345</strain>
    </source>
</reference>
<sequence>MPISIDFQNRITELVAESEYKKSELPIIMNVDYRSLSNALNYGIIPKPRILIRIANYFNVSIKFLLGKTETDDFVAAQSPTDFNSRFIALCQDKKVTYYKVSQDCHFDKSYISRWLHKHYLPSLEILELISDYFNVSIDYLLGRSDDK</sequence>
<accession>A0A9D2CTJ3</accession>
<dbReference type="InterPro" id="IPR010982">
    <property type="entry name" value="Lambda_DNA-bd_dom_sf"/>
</dbReference>
<dbReference type="SUPFAM" id="SSF47413">
    <property type="entry name" value="lambda repressor-like DNA-binding domains"/>
    <property type="match status" value="2"/>
</dbReference>
<dbReference type="PANTHER" id="PTHR46558">
    <property type="entry name" value="TRACRIPTIONAL REGULATORY PROTEIN-RELATED-RELATED"/>
    <property type="match status" value="1"/>
</dbReference>
<dbReference type="CDD" id="cd00093">
    <property type="entry name" value="HTH_XRE"/>
    <property type="match status" value="2"/>
</dbReference>
<evidence type="ECO:0000256" key="1">
    <source>
        <dbReference type="ARBA" id="ARBA00023125"/>
    </source>
</evidence>
<keyword evidence="1" id="KW-0238">DNA-binding</keyword>